<name>A0ACB7SKP0_HYAAI</name>
<dbReference type="EMBL" id="CM023483">
    <property type="protein sequence ID" value="KAH6935205.1"/>
    <property type="molecule type" value="Genomic_DNA"/>
</dbReference>
<accession>A0ACB7SKP0</accession>
<evidence type="ECO:0000313" key="2">
    <source>
        <dbReference type="Proteomes" id="UP000821845"/>
    </source>
</evidence>
<proteinExistence type="predicted"/>
<keyword evidence="2" id="KW-1185">Reference proteome</keyword>
<reference evidence="1" key="1">
    <citation type="submission" date="2020-05" db="EMBL/GenBank/DDBJ databases">
        <title>Large-scale comparative analyses of tick genomes elucidate their genetic diversity and vector capacities.</title>
        <authorList>
            <person name="Jia N."/>
            <person name="Wang J."/>
            <person name="Shi W."/>
            <person name="Du L."/>
            <person name="Sun Y."/>
            <person name="Zhan W."/>
            <person name="Jiang J."/>
            <person name="Wang Q."/>
            <person name="Zhang B."/>
            <person name="Ji P."/>
            <person name="Sakyi L.B."/>
            <person name="Cui X."/>
            <person name="Yuan T."/>
            <person name="Jiang B."/>
            <person name="Yang W."/>
            <person name="Lam T.T.-Y."/>
            <person name="Chang Q."/>
            <person name="Ding S."/>
            <person name="Wang X."/>
            <person name="Zhu J."/>
            <person name="Ruan X."/>
            <person name="Zhao L."/>
            <person name="Wei J."/>
            <person name="Que T."/>
            <person name="Du C."/>
            <person name="Cheng J."/>
            <person name="Dai P."/>
            <person name="Han X."/>
            <person name="Huang E."/>
            <person name="Gao Y."/>
            <person name="Liu J."/>
            <person name="Shao H."/>
            <person name="Ye R."/>
            <person name="Li L."/>
            <person name="Wei W."/>
            <person name="Wang X."/>
            <person name="Wang C."/>
            <person name="Yang T."/>
            <person name="Huo Q."/>
            <person name="Li W."/>
            <person name="Guo W."/>
            <person name="Chen H."/>
            <person name="Zhou L."/>
            <person name="Ni X."/>
            <person name="Tian J."/>
            <person name="Zhou Y."/>
            <person name="Sheng Y."/>
            <person name="Liu T."/>
            <person name="Pan Y."/>
            <person name="Xia L."/>
            <person name="Li J."/>
            <person name="Zhao F."/>
            <person name="Cao W."/>
        </authorList>
    </citation>
    <scope>NUCLEOTIDE SEQUENCE</scope>
    <source>
        <strain evidence="1">Hyas-2018</strain>
    </source>
</reference>
<dbReference type="Proteomes" id="UP000821845">
    <property type="component" value="Chromosome 3"/>
</dbReference>
<organism evidence="1 2">
    <name type="scientific">Hyalomma asiaticum</name>
    <name type="common">Tick</name>
    <dbReference type="NCBI Taxonomy" id="266040"/>
    <lineage>
        <taxon>Eukaryota</taxon>
        <taxon>Metazoa</taxon>
        <taxon>Ecdysozoa</taxon>
        <taxon>Arthropoda</taxon>
        <taxon>Chelicerata</taxon>
        <taxon>Arachnida</taxon>
        <taxon>Acari</taxon>
        <taxon>Parasitiformes</taxon>
        <taxon>Ixodida</taxon>
        <taxon>Ixodoidea</taxon>
        <taxon>Ixodidae</taxon>
        <taxon>Hyalomminae</taxon>
        <taxon>Hyalomma</taxon>
    </lineage>
</organism>
<sequence length="85" mass="9081">MLPHLARVSLGPIEVPGRRAREDAALGSTVAARRRAHVLYAAVSLQRRLLTKSGHPSPKPRSTLASQRNGASEDSALMFAAEVVV</sequence>
<evidence type="ECO:0000313" key="1">
    <source>
        <dbReference type="EMBL" id="KAH6935205.1"/>
    </source>
</evidence>
<protein>
    <submittedName>
        <fullName evidence="1">Uncharacterized protein</fullName>
    </submittedName>
</protein>
<gene>
    <name evidence="1" type="ORF">HPB50_004615</name>
</gene>
<comment type="caution">
    <text evidence="1">The sequence shown here is derived from an EMBL/GenBank/DDBJ whole genome shotgun (WGS) entry which is preliminary data.</text>
</comment>